<evidence type="ECO:0000256" key="1">
    <source>
        <dbReference type="SAM" id="MobiDB-lite"/>
    </source>
</evidence>
<feature type="region of interest" description="Disordered" evidence="1">
    <location>
        <begin position="68"/>
        <end position="97"/>
    </location>
</feature>
<feature type="region of interest" description="Disordered" evidence="1">
    <location>
        <begin position="134"/>
        <end position="158"/>
    </location>
</feature>
<name>A0A7J7QWV5_MYOMY</name>
<feature type="region of interest" description="Disordered" evidence="1">
    <location>
        <begin position="1"/>
        <end position="46"/>
    </location>
</feature>
<keyword evidence="3" id="KW-1185">Reference proteome</keyword>
<dbReference type="AlphaFoldDB" id="A0A7J7QWV5"/>
<feature type="compositionally biased region" description="Low complexity" evidence="1">
    <location>
        <begin position="20"/>
        <end position="34"/>
    </location>
</feature>
<evidence type="ECO:0000313" key="3">
    <source>
        <dbReference type="Proteomes" id="UP000527355"/>
    </source>
</evidence>
<evidence type="ECO:0000313" key="2">
    <source>
        <dbReference type="EMBL" id="KAF6268346.1"/>
    </source>
</evidence>
<dbReference type="EMBL" id="JABWUV010000047">
    <property type="protein sequence ID" value="KAF6268346.1"/>
    <property type="molecule type" value="Genomic_DNA"/>
</dbReference>
<gene>
    <name evidence="2" type="ORF">mMyoMyo1_011282</name>
</gene>
<dbReference type="Proteomes" id="UP000527355">
    <property type="component" value="Unassembled WGS sequence"/>
</dbReference>
<accession>A0A7J7QWV5</accession>
<reference evidence="2 3" key="1">
    <citation type="journal article" date="2020" name="Nature">
        <title>Six reference-quality genomes reveal evolution of bat adaptations.</title>
        <authorList>
            <person name="Jebb D."/>
            <person name="Huang Z."/>
            <person name="Pippel M."/>
            <person name="Hughes G.M."/>
            <person name="Lavrichenko K."/>
            <person name="Devanna P."/>
            <person name="Winkler S."/>
            <person name="Jermiin L.S."/>
            <person name="Skirmuntt E.C."/>
            <person name="Katzourakis A."/>
            <person name="Burkitt-Gray L."/>
            <person name="Ray D.A."/>
            <person name="Sullivan K.A.M."/>
            <person name="Roscito J.G."/>
            <person name="Kirilenko B.M."/>
            <person name="Davalos L.M."/>
            <person name="Corthals A.P."/>
            <person name="Power M.L."/>
            <person name="Jones G."/>
            <person name="Ransome R.D."/>
            <person name="Dechmann D.K.N."/>
            <person name="Locatelli A.G."/>
            <person name="Puechmaille S.J."/>
            <person name="Fedrigo O."/>
            <person name="Jarvis E.D."/>
            <person name="Hiller M."/>
            <person name="Vernes S.C."/>
            <person name="Myers E.W."/>
            <person name="Teeling E.C."/>
        </authorList>
    </citation>
    <scope>NUCLEOTIDE SEQUENCE [LARGE SCALE GENOMIC DNA]</scope>
    <source>
        <strain evidence="2">MMyoMyo1</strain>
        <tissue evidence="2">Flight muscle</tissue>
    </source>
</reference>
<proteinExistence type="predicted"/>
<comment type="caution">
    <text evidence="2">The sequence shown here is derived from an EMBL/GenBank/DDBJ whole genome shotgun (WGS) entry which is preliminary data.</text>
</comment>
<sequence>MPARPQLCKRPSGSLRDRAPLSASPRSPAARPPAQTAAGSICLRPHSSAPKENIVNSAAFGLIRQTCPPPAQGPRVPASVPPTSVHRAPQTFRSAPPPLGAAGFSGPWGLSLGSPFRVDGVWLVPGGDGDTVHGPRSVLCTRGGDGPDRGRGQDSPLSSAQTEAVAGGVGLWSPGRAVPLCFAELH</sequence>
<protein>
    <submittedName>
        <fullName evidence="2">Uncharacterized protein</fullName>
    </submittedName>
</protein>
<organism evidence="2 3">
    <name type="scientific">Myotis myotis</name>
    <name type="common">Greater mouse-eared bat</name>
    <name type="synonym">Vespertilio myotis</name>
    <dbReference type="NCBI Taxonomy" id="51298"/>
    <lineage>
        <taxon>Eukaryota</taxon>
        <taxon>Metazoa</taxon>
        <taxon>Chordata</taxon>
        <taxon>Craniata</taxon>
        <taxon>Vertebrata</taxon>
        <taxon>Euteleostomi</taxon>
        <taxon>Mammalia</taxon>
        <taxon>Eutheria</taxon>
        <taxon>Laurasiatheria</taxon>
        <taxon>Chiroptera</taxon>
        <taxon>Yangochiroptera</taxon>
        <taxon>Vespertilionidae</taxon>
        <taxon>Myotis</taxon>
    </lineage>
</organism>